<dbReference type="AlphaFoldDB" id="A0A022QFC3"/>
<sequence length="262" mass="29765">FDGKEFLERYRGKKVMFVGDSLSSNQWQSLACMLHAALLPNANYTLTRRGPLTTLSFLEYEMSVMFVKNGFFVSLTNRTLKLDTLVGTGLWTGADVLIFNSYHWWLHSGRLRTWDNYQIGNQIFKDMDVMEAYKTALTTWANWVDSNIDPAKTRVFFQGISTVHYKGSDWNEPSVKDCRGQTKPINGSDYPGIKPQGDPVVRSVLSNMKKPAFLLDISLMTQLRKDGHPSIYAGKGLDCSHWCVAGVPDTWNQLLYTLLLKS</sequence>
<evidence type="ECO:0000313" key="4">
    <source>
        <dbReference type="Proteomes" id="UP000030748"/>
    </source>
</evidence>
<dbReference type="InterPro" id="IPR029962">
    <property type="entry name" value="TBL"/>
</dbReference>
<dbReference type="Pfam" id="PF13839">
    <property type="entry name" value="PC-Esterase"/>
    <property type="match status" value="1"/>
</dbReference>
<organism evidence="3 4">
    <name type="scientific">Erythranthe guttata</name>
    <name type="common">Yellow monkey flower</name>
    <name type="synonym">Mimulus guttatus</name>
    <dbReference type="NCBI Taxonomy" id="4155"/>
    <lineage>
        <taxon>Eukaryota</taxon>
        <taxon>Viridiplantae</taxon>
        <taxon>Streptophyta</taxon>
        <taxon>Embryophyta</taxon>
        <taxon>Tracheophyta</taxon>
        <taxon>Spermatophyta</taxon>
        <taxon>Magnoliopsida</taxon>
        <taxon>eudicotyledons</taxon>
        <taxon>Gunneridae</taxon>
        <taxon>Pentapetalae</taxon>
        <taxon>asterids</taxon>
        <taxon>lamiids</taxon>
        <taxon>Lamiales</taxon>
        <taxon>Phrymaceae</taxon>
        <taxon>Erythranthe</taxon>
    </lineage>
</organism>
<dbReference type="eggNOG" id="ENOG502RTPH">
    <property type="taxonomic scope" value="Eukaryota"/>
</dbReference>
<accession>A0A022QFC3</accession>
<proteinExistence type="inferred from homology"/>
<dbReference type="EMBL" id="KI631699">
    <property type="protein sequence ID" value="EYU26299.1"/>
    <property type="molecule type" value="Genomic_DNA"/>
</dbReference>
<protein>
    <recommendedName>
        <fullName evidence="2">Trichome birefringence-like C-terminal domain-containing protein</fullName>
    </recommendedName>
</protein>
<dbReference type="GO" id="GO:0016413">
    <property type="term" value="F:O-acetyltransferase activity"/>
    <property type="evidence" value="ECO:0000318"/>
    <property type="project" value="GO_Central"/>
</dbReference>
<comment type="similarity">
    <text evidence="1">Belongs to the PC-esterase family. TBL subfamily.</text>
</comment>
<feature type="non-terminal residue" evidence="3">
    <location>
        <position position="1"/>
    </location>
</feature>
<evidence type="ECO:0000256" key="1">
    <source>
        <dbReference type="ARBA" id="ARBA00007727"/>
    </source>
</evidence>
<dbReference type="Proteomes" id="UP000030748">
    <property type="component" value="Unassembled WGS sequence"/>
</dbReference>
<keyword evidence="4" id="KW-1185">Reference proteome</keyword>
<dbReference type="InterPro" id="IPR026057">
    <property type="entry name" value="TBL_C"/>
</dbReference>
<feature type="domain" description="Trichome birefringence-like C-terminal" evidence="2">
    <location>
        <begin position="1"/>
        <end position="257"/>
    </location>
</feature>
<reference evidence="3 4" key="1">
    <citation type="journal article" date="2013" name="Proc. Natl. Acad. Sci. U.S.A.">
        <title>Fine-scale variation in meiotic recombination in Mimulus inferred from population shotgun sequencing.</title>
        <authorList>
            <person name="Hellsten U."/>
            <person name="Wright K.M."/>
            <person name="Jenkins J."/>
            <person name="Shu S."/>
            <person name="Yuan Y."/>
            <person name="Wessler S.R."/>
            <person name="Schmutz J."/>
            <person name="Willis J.H."/>
            <person name="Rokhsar D.S."/>
        </authorList>
    </citation>
    <scope>NUCLEOTIDE SEQUENCE [LARGE SCALE GENOMIC DNA]</scope>
    <source>
        <strain evidence="4">cv. DUN x IM62</strain>
    </source>
</reference>
<dbReference type="PANTHER" id="PTHR32285">
    <property type="entry name" value="PROTEIN TRICHOME BIREFRINGENCE-LIKE 9-RELATED"/>
    <property type="match status" value="1"/>
</dbReference>
<evidence type="ECO:0000313" key="3">
    <source>
        <dbReference type="EMBL" id="EYU26299.1"/>
    </source>
</evidence>
<name>A0A022QFC3_ERYGU</name>
<dbReference type="PANTHER" id="PTHR32285:SF30">
    <property type="entry name" value="PROTEIN TRICHOME BIREFRINGENCE-LIKE 42"/>
    <property type="match status" value="1"/>
</dbReference>
<dbReference type="GO" id="GO:0005794">
    <property type="term" value="C:Golgi apparatus"/>
    <property type="evidence" value="ECO:0000318"/>
    <property type="project" value="GO_Central"/>
</dbReference>
<evidence type="ECO:0000259" key="2">
    <source>
        <dbReference type="Pfam" id="PF13839"/>
    </source>
</evidence>
<gene>
    <name evidence="3" type="ORF">MIMGU_mgv1a018701mg</name>
</gene>